<feature type="region of interest" description="Disordered" evidence="1">
    <location>
        <begin position="36"/>
        <end position="80"/>
    </location>
</feature>
<evidence type="ECO:0000313" key="2">
    <source>
        <dbReference type="EMBL" id="BDG16032.1"/>
    </source>
</evidence>
<evidence type="ECO:0000256" key="1">
    <source>
        <dbReference type="SAM" id="MobiDB-lite"/>
    </source>
</evidence>
<evidence type="ECO:0000313" key="3">
    <source>
        <dbReference type="Proteomes" id="UP000831120"/>
    </source>
</evidence>
<reference evidence="2 3" key="1">
    <citation type="journal article" date="2022" name="Microbiol. Resour. Announc.">
        <title>Complete Genome Sequences of Thermus Strains Isolated from Senami Hot Spring in Japan.</title>
        <authorList>
            <person name="Miyazaki K."/>
        </authorList>
    </citation>
    <scope>NUCLEOTIDE SEQUENCE [LARGE SCALE GENOMIC DNA]</scope>
    <source>
        <strain evidence="2 3">SNM4-1</strain>
    </source>
</reference>
<proteinExistence type="predicted"/>
<name>A0ABM7XIA0_THEBO</name>
<dbReference type="Proteomes" id="UP000831120">
    <property type="component" value="Chromosome"/>
</dbReference>
<sequence>MYIDLLHIGGGVADVPLGIQEVDELAAMLHHGAEAALPGLQGPDTPPPQVLQASGQEEDEPAREEDKDHALGALPEGKGF</sequence>
<protein>
    <submittedName>
        <fullName evidence="2">Uncharacterized protein</fullName>
    </submittedName>
</protein>
<accession>A0ABM7XIA0</accession>
<organism evidence="2 3">
    <name type="scientific">Thermus brockianus</name>
    <dbReference type="NCBI Taxonomy" id="56956"/>
    <lineage>
        <taxon>Bacteria</taxon>
        <taxon>Thermotogati</taxon>
        <taxon>Deinococcota</taxon>
        <taxon>Deinococci</taxon>
        <taxon>Thermales</taxon>
        <taxon>Thermaceae</taxon>
        <taxon>Thermus</taxon>
    </lineage>
</organism>
<keyword evidence="3" id="KW-1185">Reference proteome</keyword>
<dbReference type="EMBL" id="AP025593">
    <property type="protein sequence ID" value="BDG16032.1"/>
    <property type="molecule type" value="Genomic_DNA"/>
</dbReference>
<gene>
    <name evidence="2" type="ORF">TbrSNM41_07660</name>
</gene>